<feature type="coiled-coil region" evidence="1">
    <location>
        <begin position="47"/>
        <end position="95"/>
    </location>
</feature>
<sequence>MWKVACVTGLNRARVQDLSSGSPRRLQGLKGQVSINVGIQEKRSVPLSEEEKEIQGLRNELQTLTEENQSMLEAVKQVREEEANVKKEIEAKREMPRGEICAVV</sequence>
<proteinExistence type="predicted"/>
<dbReference type="OrthoDB" id="6350175at2759"/>
<dbReference type="EMBL" id="CAJNDS010002300">
    <property type="protein sequence ID" value="CAE7419489.1"/>
    <property type="molecule type" value="Genomic_DNA"/>
</dbReference>
<accession>A0A812R4P2</accession>
<dbReference type="Proteomes" id="UP000604046">
    <property type="component" value="Unassembled WGS sequence"/>
</dbReference>
<comment type="caution">
    <text evidence="2">The sequence shown here is derived from an EMBL/GenBank/DDBJ whole genome shotgun (WGS) entry which is preliminary data.</text>
</comment>
<reference evidence="2" key="1">
    <citation type="submission" date="2021-02" db="EMBL/GenBank/DDBJ databases">
        <authorList>
            <person name="Dougan E. K."/>
            <person name="Rhodes N."/>
            <person name="Thang M."/>
            <person name="Chan C."/>
        </authorList>
    </citation>
    <scope>NUCLEOTIDE SEQUENCE</scope>
</reference>
<evidence type="ECO:0000256" key="1">
    <source>
        <dbReference type="SAM" id="Coils"/>
    </source>
</evidence>
<keyword evidence="3" id="KW-1185">Reference proteome</keyword>
<gene>
    <name evidence="2" type="ORF">SNAT2548_LOCUS22813</name>
</gene>
<evidence type="ECO:0000313" key="3">
    <source>
        <dbReference type="Proteomes" id="UP000604046"/>
    </source>
</evidence>
<dbReference type="AlphaFoldDB" id="A0A812R4P2"/>
<organism evidence="2 3">
    <name type="scientific">Symbiodinium natans</name>
    <dbReference type="NCBI Taxonomy" id="878477"/>
    <lineage>
        <taxon>Eukaryota</taxon>
        <taxon>Sar</taxon>
        <taxon>Alveolata</taxon>
        <taxon>Dinophyceae</taxon>
        <taxon>Suessiales</taxon>
        <taxon>Symbiodiniaceae</taxon>
        <taxon>Symbiodinium</taxon>
    </lineage>
</organism>
<keyword evidence="1" id="KW-0175">Coiled coil</keyword>
<name>A0A812R4P2_9DINO</name>
<protein>
    <submittedName>
        <fullName evidence="2">Uncharacterized protein</fullName>
    </submittedName>
</protein>
<evidence type="ECO:0000313" key="2">
    <source>
        <dbReference type="EMBL" id="CAE7419489.1"/>
    </source>
</evidence>